<dbReference type="EMBL" id="VORW01000001">
    <property type="protein sequence ID" value="TXE14340.1"/>
    <property type="molecule type" value="Genomic_DNA"/>
</dbReference>
<sequence>MKIQWLFTSVVCLIFSCQTKDNQSENSSNELPSYELEVLDSVTVHDILVRVFLFQTADEDGIIFRDGASSDVYLFDRDGNPTDKWDKTGDVPGAFSMSGGNFAQDKAGNLVILDIMNGLKVFKKDGEIVQNFGVYQNQWGLGGPFSHFKTYQVIEKDGKEYLLYSLDIIEEAPGDYDPEFLQTRKNLILTDLETEETKTLLPFPEGSQFLNGNVFFFADFRPVFSYDEESQLLYLMFQNEPILYTYDWSGESPVLKEKTALSLEGFAAGEGFEKGAVSFAQIFDYKIIPYPSQILNLEKYGDDLLISYKPTPANKDDIARVIAKEASKELRAELSKETKTRTVVLTQNGDIIPLALPEMNPYNFSVIGDDIWWMKKYVGEEEQEDFTLYRSRLVKK</sequence>
<evidence type="ECO:0000313" key="1">
    <source>
        <dbReference type="EMBL" id="TXE14340.1"/>
    </source>
</evidence>
<dbReference type="OrthoDB" id="817030at2"/>
<gene>
    <name evidence="1" type="ORF">ESV85_01890</name>
</gene>
<comment type="caution">
    <text evidence="1">The sequence shown here is derived from an EMBL/GenBank/DDBJ whole genome shotgun (WGS) entry which is preliminary data.</text>
</comment>
<dbReference type="PROSITE" id="PS51257">
    <property type="entry name" value="PROKAR_LIPOPROTEIN"/>
    <property type="match status" value="1"/>
</dbReference>
<reference evidence="1 2" key="1">
    <citation type="submission" date="2019-08" db="EMBL/GenBank/DDBJ databases">
        <title>Genomes sequence of Algoriphagus aquimarinus ACAM450.</title>
        <authorList>
            <person name="Bowman J.P."/>
        </authorList>
    </citation>
    <scope>NUCLEOTIDE SEQUENCE [LARGE SCALE GENOMIC DNA]</scope>
    <source>
        <strain evidence="1 2">ACAM 450</strain>
    </source>
</reference>
<proteinExistence type="predicted"/>
<evidence type="ECO:0008006" key="3">
    <source>
        <dbReference type="Google" id="ProtNLM"/>
    </source>
</evidence>
<evidence type="ECO:0000313" key="2">
    <source>
        <dbReference type="Proteomes" id="UP000321935"/>
    </source>
</evidence>
<organism evidence="1 2">
    <name type="scientific">Algoriphagus aquimarinus</name>
    <dbReference type="NCBI Taxonomy" id="237018"/>
    <lineage>
        <taxon>Bacteria</taxon>
        <taxon>Pseudomonadati</taxon>
        <taxon>Bacteroidota</taxon>
        <taxon>Cytophagia</taxon>
        <taxon>Cytophagales</taxon>
        <taxon>Cyclobacteriaceae</taxon>
        <taxon>Algoriphagus</taxon>
    </lineage>
</organism>
<dbReference type="Proteomes" id="UP000321935">
    <property type="component" value="Unassembled WGS sequence"/>
</dbReference>
<dbReference type="RefSeq" id="WP_146914544.1">
    <property type="nucleotide sequence ID" value="NZ_VORW01000001.1"/>
</dbReference>
<accession>A0A5C7AZQ3</accession>
<name>A0A5C7AZQ3_9BACT</name>
<protein>
    <recommendedName>
        <fullName evidence="3">6-bladed beta-propeller</fullName>
    </recommendedName>
</protein>
<dbReference type="AlphaFoldDB" id="A0A5C7AZQ3"/>